<evidence type="ECO:0000313" key="1">
    <source>
        <dbReference type="EMBL" id="CCB44647.1"/>
    </source>
</evidence>
<protein>
    <submittedName>
        <fullName evidence="1">Uncharacterized protein</fullName>
    </submittedName>
</protein>
<dbReference type="PaxDb" id="29760-VIT_11s0052g01010.t01"/>
<keyword evidence="2" id="KW-1185">Reference proteome</keyword>
<dbReference type="Proteomes" id="UP000009183">
    <property type="component" value="Chromosome 11"/>
</dbReference>
<name>F6GXG1_VITVI</name>
<evidence type="ECO:0000313" key="2">
    <source>
        <dbReference type="Proteomes" id="UP000009183"/>
    </source>
</evidence>
<dbReference type="AlphaFoldDB" id="F6GXG1"/>
<gene>
    <name evidence="1" type="ordered locus">VIT_11s0052g01010</name>
</gene>
<proteinExistence type="predicted"/>
<dbReference type="InParanoid" id="F6GXG1"/>
<reference evidence="2" key="1">
    <citation type="journal article" date="2007" name="Nature">
        <title>The grapevine genome sequence suggests ancestral hexaploidization in major angiosperm phyla.</title>
        <authorList>
            <consortium name="The French-Italian Public Consortium for Grapevine Genome Characterization."/>
            <person name="Jaillon O."/>
            <person name="Aury J.-M."/>
            <person name="Noel B."/>
            <person name="Policriti A."/>
            <person name="Clepet C."/>
            <person name="Casagrande A."/>
            <person name="Choisne N."/>
            <person name="Aubourg S."/>
            <person name="Vitulo N."/>
            <person name="Jubin C."/>
            <person name="Vezzi A."/>
            <person name="Legeai F."/>
            <person name="Hugueney P."/>
            <person name="Dasilva C."/>
            <person name="Horner D."/>
            <person name="Mica E."/>
            <person name="Jublot D."/>
            <person name="Poulain J."/>
            <person name="Bruyere C."/>
            <person name="Billault A."/>
            <person name="Segurens B."/>
            <person name="Gouyvenoux M."/>
            <person name="Ugarte E."/>
            <person name="Cattonaro F."/>
            <person name="Anthouard V."/>
            <person name="Vico V."/>
            <person name="Del Fabbro C."/>
            <person name="Alaux M."/>
            <person name="Di Gaspero G."/>
            <person name="Dumas V."/>
            <person name="Felice N."/>
            <person name="Paillard S."/>
            <person name="Juman I."/>
            <person name="Moroldo M."/>
            <person name="Scalabrin S."/>
            <person name="Canaguier A."/>
            <person name="Le Clainche I."/>
            <person name="Malacrida G."/>
            <person name="Durand E."/>
            <person name="Pesole G."/>
            <person name="Laucou V."/>
            <person name="Chatelet P."/>
            <person name="Merdinoglu D."/>
            <person name="Delledonne M."/>
            <person name="Pezzotti M."/>
            <person name="Lecharny A."/>
            <person name="Scarpelli C."/>
            <person name="Artiguenave F."/>
            <person name="Pe M.E."/>
            <person name="Valle G."/>
            <person name="Morgante M."/>
            <person name="Caboche M."/>
            <person name="Adam-Blondon A.-F."/>
            <person name="Weissenbach J."/>
            <person name="Quetier F."/>
            <person name="Wincker P."/>
        </authorList>
    </citation>
    <scope>NUCLEOTIDE SEQUENCE [LARGE SCALE GENOMIC DNA]</scope>
    <source>
        <strain evidence="2">cv. Pinot noir / PN40024</strain>
    </source>
</reference>
<organism evidence="1 2">
    <name type="scientific">Vitis vinifera</name>
    <name type="common">Grape</name>
    <dbReference type="NCBI Taxonomy" id="29760"/>
    <lineage>
        <taxon>Eukaryota</taxon>
        <taxon>Viridiplantae</taxon>
        <taxon>Streptophyta</taxon>
        <taxon>Embryophyta</taxon>
        <taxon>Tracheophyta</taxon>
        <taxon>Spermatophyta</taxon>
        <taxon>Magnoliopsida</taxon>
        <taxon>eudicotyledons</taxon>
        <taxon>Gunneridae</taxon>
        <taxon>Pentapetalae</taxon>
        <taxon>rosids</taxon>
        <taxon>Vitales</taxon>
        <taxon>Vitaceae</taxon>
        <taxon>Viteae</taxon>
        <taxon>Vitis</taxon>
    </lineage>
</organism>
<sequence length="26" mass="2966">MNTLVLIRPNGVLTFLKRIHSKMVIA</sequence>
<accession>F6GXG1</accession>
<dbReference type="HOGENOM" id="CLU_3417718_0_0_1"/>
<dbReference type="EMBL" id="FN594964">
    <property type="protein sequence ID" value="CCB44647.1"/>
    <property type="molecule type" value="Genomic_DNA"/>
</dbReference>